<gene>
    <name evidence="3" type="ORF">LOC62_01G000140</name>
</gene>
<keyword evidence="2" id="KW-0732">Signal</keyword>
<dbReference type="EMBL" id="CP086714">
    <property type="protein sequence ID" value="WOO76514.1"/>
    <property type="molecule type" value="Genomic_DNA"/>
</dbReference>
<evidence type="ECO:0000256" key="2">
    <source>
        <dbReference type="SAM" id="SignalP"/>
    </source>
</evidence>
<keyword evidence="4" id="KW-1185">Reference proteome</keyword>
<accession>A0AAF1BHZ4</accession>
<dbReference type="RefSeq" id="XP_062622546.1">
    <property type="nucleotide sequence ID" value="XM_062766562.1"/>
</dbReference>
<feature type="signal peptide" evidence="2">
    <location>
        <begin position="1"/>
        <end position="21"/>
    </location>
</feature>
<sequence>MNYRPLRWSDILSLLSFTTLPQDTPAPSNHPNQSHHDVRPRFVVLVVCPRFFVRAIYKHCVRLGFDYPPLPFRVIPNAPDDPRYAWRADLRGLGAQPSRHERPRDQCLMTVPVIRDTSLKSTVTNYGVPTISLRTEATYDRILIELDRWQEDCAKPPRRGAVKVTRGPSRDPTIVNPIIKDARTLLVQLKLTVLGLAVVKPSEGLREDFYRAAKTAKVGTAAVQLGLEIEDPSNYETQLDAQEWDRPLEVIDHTTQLTMTPIHHYFRKQHFEKLKACFGSLLEQRNALAGYFRDLALILDREAAPFKDAMEEMISHPFDPVIDGRNYFIDDICTGVEVVTDVDSVSAEGQEETGSDHRAGSGSQH</sequence>
<dbReference type="AlphaFoldDB" id="A0AAF1BHZ4"/>
<organism evidence="3 4">
    <name type="scientific">Vanrija pseudolonga</name>
    <dbReference type="NCBI Taxonomy" id="143232"/>
    <lineage>
        <taxon>Eukaryota</taxon>
        <taxon>Fungi</taxon>
        <taxon>Dikarya</taxon>
        <taxon>Basidiomycota</taxon>
        <taxon>Agaricomycotina</taxon>
        <taxon>Tremellomycetes</taxon>
        <taxon>Trichosporonales</taxon>
        <taxon>Trichosporonaceae</taxon>
        <taxon>Vanrija</taxon>
    </lineage>
</organism>
<dbReference type="GeneID" id="87803400"/>
<evidence type="ECO:0000313" key="3">
    <source>
        <dbReference type="EMBL" id="WOO76514.1"/>
    </source>
</evidence>
<proteinExistence type="predicted"/>
<name>A0AAF1BHZ4_9TREE</name>
<feature type="chain" id="PRO_5042122222" evidence="2">
    <location>
        <begin position="22"/>
        <end position="365"/>
    </location>
</feature>
<evidence type="ECO:0000313" key="4">
    <source>
        <dbReference type="Proteomes" id="UP000827549"/>
    </source>
</evidence>
<feature type="region of interest" description="Disordered" evidence="1">
    <location>
        <begin position="344"/>
        <end position="365"/>
    </location>
</feature>
<reference evidence="3" key="1">
    <citation type="submission" date="2023-10" db="EMBL/GenBank/DDBJ databases">
        <authorList>
            <person name="Noh H."/>
        </authorList>
    </citation>
    <scope>NUCLEOTIDE SEQUENCE</scope>
    <source>
        <strain evidence="3">DUCC4014</strain>
    </source>
</reference>
<dbReference type="Proteomes" id="UP000827549">
    <property type="component" value="Chromosome 1"/>
</dbReference>
<protein>
    <submittedName>
        <fullName evidence="3">Uncharacterized protein</fullName>
    </submittedName>
</protein>
<evidence type="ECO:0000256" key="1">
    <source>
        <dbReference type="SAM" id="MobiDB-lite"/>
    </source>
</evidence>